<comment type="caution">
    <text evidence="1">The sequence shown here is derived from an EMBL/GenBank/DDBJ whole genome shotgun (WGS) entry which is preliminary data.</text>
</comment>
<dbReference type="EMBL" id="SIXH01000025">
    <property type="protein sequence ID" value="TBO60786.1"/>
    <property type="molecule type" value="Genomic_DNA"/>
</dbReference>
<proteinExistence type="predicted"/>
<dbReference type="AlphaFoldDB" id="A0A4Q9HZP8"/>
<evidence type="ECO:0000313" key="2">
    <source>
        <dbReference type="Proteomes" id="UP000292452"/>
    </source>
</evidence>
<reference evidence="1 2" key="1">
    <citation type="submission" date="2019-02" db="EMBL/GenBank/DDBJ databases">
        <title>Draft Genome Sequence of Streptomyces sp. AM-2504, identified by 16S rRNA comparative analysis as a Streptomyces Kasugaensis strain.</title>
        <authorList>
            <person name="Napolioni V."/>
            <person name="Giuliodori A.M."/>
            <person name="Spurio R."/>
            <person name="Fabbretti A."/>
        </authorList>
    </citation>
    <scope>NUCLEOTIDE SEQUENCE [LARGE SCALE GENOMIC DNA]</scope>
    <source>
        <strain evidence="1 2">AM-2504</strain>
    </source>
</reference>
<dbReference type="RefSeq" id="WP_052853264.1">
    <property type="nucleotide sequence ID" value="NZ_NDXL01000001.1"/>
</dbReference>
<dbReference type="GeneID" id="97372235"/>
<gene>
    <name evidence="1" type="ORF">EYS09_04615</name>
</gene>
<organism evidence="1 2">
    <name type="scientific">Streptomyces kasugaensis</name>
    <dbReference type="NCBI Taxonomy" id="1946"/>
    <lineage>
        <taxon>Bacteria</taxon>
        <taxon>Bacillati</taxon>
        <taxon>Actinomycetota</taxon>
        <taxon>Actinomycetes</taxon>
        <taxon>Kitasatosporales</taxon>
        <taxon>Streptomycetaceae</taxon>
        <taxon>Streptomyces</taxon>
    </lineage>
</organism>
<dbReference type="Proteomes" id="UP000292452">
    <property type="component" value="Unassembled WGS sequence"/>
</dbReference>
<keyword evidence="2" id="KW-1185">Reference proteome</keyword>
<name>A0A4Q9HZP8_STRKA</name>
<sequence length="92" mass="9983">MSLMTDGKAPGPVRFYLACDRGKCTERISFDLVISEPRPDEEADFLGHILHEAHHAAPLIADLGWVFIQGGEGYWCPACAGPTRDTGTPDPS</sequence>
<protein>
    <submittedName>
        <fullName evidence="1">Uncharacterized protein</fullName>
    </submittedName>
</protein>
<dbReference type="OrthoDB" id="4236184at2"/>
<evidence type="ECO:0000313" key="1">
    <source>
        <dbReference type="EMBL" id="TBO60786.1"/>
    </source>
</evidence>
<accession>A0A4Q9HZP8</accession>